<comment type="caution">
    <text evidence="2">The sequence shown here is derived from an EMBL/GenBank/DDBJ whole genome shotgun (WGS) entry which is preliminary data.</text>
</comment>
<protein>
    <recommendedName>
        <fullName evidence="4">DUF5666 domain-containing protein</fullName>
    </recommendedName>
</protein>
<evidence type="ECO:0000256" key="1">
    <source>
        <dbReference type="SAM" id="Phobius"/>
    </source>
</evidence>
<sequence length="416" mass="45371">MPRLEEDLRNVALIAGSAVVAAGATVALFAAGGPSSSSEFRVHEIVEVRVERDRTRVVEAPTRVTNGAERLYGEVTTRSGATLEGFLRWDRNEGSWADLLDARKVDGQSTQTGVRFGQIERLTVIDSRTAELEMISGDVVELAGQSTDLGSQMRSLVVETLDGSAHDLDWSELAEVRFRSAPEGTETVEQRLHGRVTTNAGHEFVGFVTWDVDEIHGSDILDGEVRRQDVEIPFSAISRIERQGSRGAEVTLLDGETLDVRGTNDVDSGNRGISVSDPGLGQVLVEWSDVASVDFFPAETLPDRASFGHTGRVEGTVTGSSGDSWQGAVTWDLDESFGWEILNGHLDDAEFFVEFGQVQSIEKTDAGSRVTLRDGRSFELRGSQDVARGNRGIVIEGAEGEQRVRWSEFREFRVGG</sequence>
<dbReference type="EMBL" id="JBBHLI010000010">
    <property type="protein sequence ID" value="MEK9502351.1"/>
    <property type="molecule type" value="Genomic_DNA"/>
</dbReference>
<proteinExistence type="predicted"/>
<reference evidence="2 3" key="1">
    <citation type="submission" date="2024-02" db="EMBL/GenBank/DDBJ databases">
        <title>A novel Gemmatimonadota bacterium.</title>
        <authorList>
            <person name="Du Z.-J."/>
            <person name="Ye Y.-Q."/>
        </authorList>
    </citation>
    <scope>NUCLEOTIDE SEQUENCE [LARGE SCALE GENOMIC DNA]</scope>
    <source>
        <strain evidence="2 3">DH-20</strain>
    </source>
</reference>
<keyword evidence="1" id="KW-0472">Membrane</keyword>
<keyword evidence="1" id="KW-1133">Transmembrane helix</keyword>
<accession>A0ABU9EC90</accession>
<keyword evidence="1" id="KW-0812">Transmembrane</keyword>
<organism evidence="2 3">
    <name type="scientific">Gaopeijia maritima</name>
    <dbReference type="NCBI Taxonomy" id="3119007"/>
    <lineage>
        <taxon>Bacteria</taxon>
        <taxon>Pseudomonadati</taxon>
        <taxon>Gemmatimonadota</taxon>
        <taxon>Longimicrobiia</taxon>
        <taxon>Gaopeijiales</taxon>
        <taxon>Gaopeijiaceae</taxon>
        <taxon>Gaopeijia</taxon>
    </lineage>
</organism>
<feature type="transmembrane region" description="Helical" evidence="1">
    <location>
        <begin position="12"/>
        <end position="31"/>
    </location>
</feature>
<keyword evidence="3" id="KW-1185">Reference proteome</keyword>
<gene>
    <name evidence="2" type="ORF">WI372_15260</name>
</gene>
<evidence type="ECO:0000313" key="2">
    <source>
        <dbReference type="EMBL" id="MEK9502351.1"/>
    </source>
</evidence>
<evidence type="ECO:0000313" key="3">
    <source>
        <dbReference type="Proteomes" id="UP001484239"/>
    </source>
</evidence>
<dbReference type="RefSeq" id="WP_405287379.1">
    <property type="nucleotide sequence ID" value="NZ_JBBHLI010000010.1"/>
</dbReference>
<name>A0ABU9EC90_9BACT</name>
<evidence type="ECO:0008006" key="4">
    <source>
        <dbReference type="Google" id="ProtNLM"/>
    </source>
</evidence>
<dbReference type="Proteomes" id="UP001484239">
    <property type="component" value="Unassembled WGS sequence"/>
</dbReference>